<dbReference type="InterPro" id="IPR051806">
    <property type="entry name" value="HAD-like_SPP"/>
</dbReference>
<dbReference type="Gene3D" id="1.10.150.240">
    <property type="entry name" value="Putative phosphatase, domain 2"/>
    <property type="match status" value="1"/>
</dbReference>
<dbReference type="AlphaFoldDB" id="A0A7X5R2Z2"/>
<organism evidence="1 2">
    <name type="scientific">Lysinibacter cavernae</name>
    <dbReference type="NCBI Taxonomy" id="1640652"/>
    <lineage>
        <taxon>Bacteria</taxon>
        <taxon>Bacillati</taxon>
        <taxon>Actinomycetota</taxon>
        <taxon>Actinomycetes</taxon>
        <taxon>Micrococcales</taxon>
        <taxon>Microbacteriaceae</taxon>
        <taxon>Lysinibacter</taxon>
    </lineage>
</organism>
<accession>A0A7X5R2Z2</accession>
<dbReference type="Pfam" id="PF13419">
    <property type="entry name" value="HAD_2"/>
    <property type="match status" value="1"/>
</dbReference>
<evidence type="ECO:0000313" key="1">
    <source>
        <dbReference type="EMBL" id="NIH54425.1"/>
    </source>
</evidence>
<dbReference type="EMBL" id="JAAMOX010000002">
    <property type="protein sequence ID" value="NIH54425.1"/>
    <property type="molecule type" value="Genomic_DNA"/>
</dbReference>
<dbReference type="PANTHER" id="PTHR43481">
    <property type="entry name" value="FRUCTOSE-1-PHOSPHATE PHOSPHATASE"/>
    <property type="match status" value="1"/>
</dbReference>
<dbReference type="InterPro" id="IPR023198">
    <property type="entry name" value="PGP-like_dom2"/>
</dbReference>
<dbReference type="PANTHER" id="PTHR43481:SF4">
    <property type="entry name" value="GLYCEROL-1-PHOSPHATE PHOSPHOHYDROLASE 1-RELATED"/>
    <property type="match status" value="1"/>
</dbReference>
<dbReference type="InterPro" id="IPR023214">
    <property type="entry name" value="HAD_sf"/>
</dbReference>
<dbReference type="InterPro" id="IPR036412">
    <property type="entry name" value="HAD-like_sf"/>
</dbReference>
<keyword evidence="2" id="KW-1185">Reference proteome</keyword>
<evidence type="ECO:0000313" key="2">
    <source>
        <dbReference type="Proteomes" id="UP000541033"/>
    </source>
</evidence>
<comment type="caution">
    <text evidence="1">The sequence shown here is derived from an EMBL/GenBank/DDBJ whole genome shotgun (WGS) entry which is preliminary data.</text>
</comment>
<dbReference type="GO" id="GO:0050308">
    <property type="term" value="F:sugar-phosphatase activity"/>
    <property type="evidence" value="ECO:0007669"/>
    <property type="project" value="UniProtKB-EC"/>
</dbReference>
<proteinExistence type="predicted"/>
<dbReference type="NCBIfam" id="TIGR01509">
    <property type="entry name" value="HAD-SF-IA-v3"/>
    <property type="match status" value="1"/>
</dbReference>
<dbReference type="Gene3D" id="3.40.50.1000">
    <property type="entry name" value="HAD superfamily/HAD-like"/>
    <property type="match status" value="1"/>
</dbReference>
<reference evidence="1 2" key="1">
    <citation type="submission" date="2020-02" db="EMBL/GenBank/DDBJ databases">
        <title>Sequencing the genomes of 1000 actinobacteria strains.</title>
        <authorList>
            <person name="Klenk H.-P."/>
        </authorList>
    </citation>
    <scope>NUCLEOTIDE SEQUENCE [LARGE SCALE GENOMIC DNA]</scope>
    <source>
        <strain evidence="1 2">DSM 27960</strain>
    </source>
</reference>
<keyword evidence="1" id="KW-0378">Hydrolase</keyword>
<protein>
    <submittedName>
        <fullName evidence="1">Sugar-phosphatase</fullName>
        <ecNumber evidence="1">3.1.3.23</ecNumber>
    </submittedName>
</protein>
<name>A0A7X5R2Z2_9MICO</name>
<dbReference type="EC" id="3.1.3.23" evidence="1"/>
<dbReference type="InterPro" id="IPR006439">
    <property type="entry name" value="HAD-SF_hydro_IA"/>
</dbReference>
<dbReference type="SUPFAM" id="SSF56784">
    <property type="entry name" value="HAD-like"/>
    <property type="match status" value="1"/>
</dbReference>
<sequence length="201" mass="21190">MDGTLIDSTPAVIRCWIRLAEEEGFDPRFLENNHGTPAAQILEQVLPPERIPAALARIIELEETDLEGVVALPGAQELLDSLPADKHAIVTSCTRNLALRRLKQAGLRAPETIVTFDDVTLGKPHPEPFELGASLLGLDPRNCIVFEDAPAGLAAGAAAGCTTIAIAGTHPGEHLEADAVIGDLSQVAVTLNDGSITLTVQ</sequence>
<dbReference type="InterPro" id="IPR041492">
    <property type="entry name" value="HAD_2"/>
</dbReference>
<dbReference type="Proteomes" id="UP000541033">
    <property type="component" value="Unassembled WGS sequence"/>
</dbReference>
<gene>
    <name evidence="1" type="ORF">FHX76_002321</name>
</gene>